<comment type="caution">
    <text evidence="2">The sequence shown here is derived from an EMBL/GenBank/DDBJ whole genome shotgun (WGS) entry which is preliminary data.</text>
</comment>
<evidence type="ECO:0000259" key="1">
    <source>
        <dbReference type="Pfam" id="PF18154"/>
    </source>
</evidence>
<dbReference type="OrthoDB" id="580959at2"/>
<accession>A0A423KGA4</accession>
<reference evidence="2 3" key="1">
    <citation type="submission" date="2016-10" db="EMBL/GenBank/DDBJ databases">
        <title>Comparative genome analysis of multiple Pseudomonas spp. focuses on biocontrol and plant growth promoting traits.</title>
        <authorList>
            <person name="Tao X.-Y."/>
            <person name="Taylor C.G."/>
        </authorList>
    </citation>
    <scope>NUCLEOTIDE SEQUENCE [LARGE SCALE GENOMIC DNA]</scope>
    <source>
        <strain evidence="2 3">39A2</strain>
    </source>
</reference>
<dbReference type="AlphaFoldDB" id="A0A423KGA4"/>
<organism evidence="2 3">
    <name type="scientific">Pseudomonas frederiksbergensis</name>
    <dbReference type="NCBI Taxonomy" id="104087"/>
    <lineage>
        <taxon>Bacteria</taxon>
        <taxon>Pseudomonadati</taxon>
        <taxon>Pseudomonadota</taxon>
        <taxon>Gammaproteobacteria</taxon>
        <taxon>Pseudomonadales</taxon>
        <taxon>Pseudomonadaceae</taxon>
        <taxon>Pseudomonas</taxon>
    </lineage>
</organism>
<dbReference type="Proteomes" id="UP000283627">
    <property type="component" value="Unassembled WGS sequence"/>
</dbReference>
<dbReference type="RefSeq" id="WP_123408307.1">
    <property type="nucleotide sequence ID" value="NZ_MOBP01000012.1"/>
</dbReference>
<evidence type="ECO:0000313" key="2">
    <source>
        <dbReference type="EMBL" id="RON51842.1"/>
    </source>
</evidence>
<protein>
    <recommendedName>
        <fullName evidence="1">REase associating with pPIWI RE domain-containing protein</fullName>
    </recommendedName>
</protein>
<name>A0A423KGA4_9PSED</name>
<sequence length="345" mass="38900">MERDVLVARFQQALLKATTQVVTCRSQALPALQEAAALLWFTDPTRALLSSSEMEANTGRPLEDWLEEELRGEFSGLLRAGSYPTSTLSEMSFELGIHDDQEKVQAIILQAQNRCRLLPQGNLIYEGFRRYIIGHAIEVAGAASDILIPLSLALSDLFDPIPAHLIRNGLIYPCPVCQWPMKVNSTNVCCDSSWCTERAGKYTMRGRKLIRTANAEPVEGHRAGSSVMLKPAIWKFTLVPGLLELSLYRRLNDLGLTVELWPEFDKADVRVTIGEHTLDLDAKVWHSPNRLLTHLKSLPAAYPHWIVIPDYQRKSVNYLDIETPSHIRVFTESQCIKEISRRCGH</sequence>
<proteinExistence type="predicted"/>
<feature type="domain" description="REase associating with pPIWI RE" evidence="1">
    <location>
        <begin position="241"/>
        <end position="343"/>
    </location>
</feature>
<dbReference type="InterPro" id="IPR040828">
    <property type="entry name" value="pPIWI_RE_REase"/>
</dbReference>
<dbReference type="Pfam" id="PF18154">
    <property type="entry name" value="pPIWI_RE_REase"/>
    <property type="match status" value="1"/>
</dbReference>
<evidence type="ECO:0000313" key="3">
    <source>
        <dbReference type="Proteomes" id="UP000283627"/>
    </source>
</evidence>
<gene>
    <name evidence="2" type="ORF">BK665_18445</name>
</gene>
<dbReference type="EMBL" id="MOBP01000012">
    <property type="protein sequence ID" value="RON51842.1"/>
    <property type="molecule type" value="Genomic_DNA"/>
</dbReference>